<dbReference type="GO" id="GO:0006406">
    <property type="term" value="P:mRNA export from nucleus"/>
    <property type="evidence" value="ECO:0007669"/>
    <property type="project" value="InterPro"/>
</dbReference>
<dbReference type="PROSITE" id="PS50082">
    <property type="entry name" value="WD_REPEATS_2"/>
    <property type="match status" value="1"/>
</dbReference>
<dbReference type="InterPro" id="IPR019775">
    <property type="entry name" value="WD40_repeat_CS"/>
</dbReference>
<evidence type="ECO:0000256" key="2">
    <source>
        <dbReference type="ARBA" id="ARBA00022737"/>
    </source>
</evidence>
<dbReference type="InterPro" id="IPR036322">
    <property type="entry name" value="WD40_repeat_dom_sf"/>
</dbReference>
<comment type="caution">
    <text evidence="6">The sequence shown here is derived from an EMBL/GenBank/DDBJ whole genome shotgun (WGS) entry which is preliminary data.</text>
</comment>
<keyword evidence="1 4" id="KW-0853">WD repeat</keyword>
<dbReference type="GO" id="GO:0000445">
    <property type="term" value="C:THO complex part of transcription export complex"/>
    <property type="evidence" value="ECO:0007669"/>
    <property type="project" value="TreeGrafter"/>
</dbReference>
<feature type="repeat" description="WD" evidence="4">
    <location>
        <begin position="115"/>
        <end position="150"/>
    </location>
</feature>
<dbReference type="Gene3D" id="2.130.10.10">
    <property type="entry name" value="YVTN repeat-like/Quinoprotein amine dehydrogenase"/>
    <property type="match status" value="2"/>
</dbReference>
<dbReference type="InterPro" id="IPR015943">
    <property type="entry name" value="WD40/YVTN_repeat-like_dom_sf"/>
</dbReference>
<dbReference type="Pfam" id="PF08662">
    <property type="entry name" value="eIF2A"/>
    <property type="match status" value="1"/>
</dbReference>
<evidence type="ECO:0000256" key="4">
    <source>
        <dbReference type="PROSITE-ProRule" id="PRU00221"/>
    </source>
</evidence>
<reference evidence="6 7" key="1">
    <citation type="submission" date="2022-07" db="EMBL/GenBank/DDBJ databases">
        <title>Genome-wide signatures of adaptation to extreme environments.</title>
        <authorList>
            <person name="Cho C.H."/>
            <person name="Yoon H.S."/>
        </authorList>
    </citation>
    <scope>NUCLEOTIDE SEQUENCE [LARGE SCALE GENOMIC DNA]</scope>
    <source>
        <strain evidence="6 7">DBV 063 E5</strain>
    </source>
</reference>
<evidence type="ECO:0000259" key="5">
    <source>
        <dbReference type="Pfam" id="PF08662"/>
    </source>
</evidence>
<dbReference type="SUPFAM" id="SSF50978">
    <property type="entry name" value="WD40 repeat-like"/>
    <property type="match status" value="1"/>
</dbReference>
<comment type="similarity">
    <text evidence="3">Belongs to the THOC3 family.</text>
</comment>
<feature type="domain" description="Translation initiation factor beta propellor-like" evidence="5">
    <location>
        <begin position="114"/>
        <end position="218"/>
    </location>
</feature>
<dbReference type="AlphaFoldDB" id="A0AAV9IP27"/>
<evidence type="ECO:0000256" key="1">
    <source>
        <dbReference type="ARBA" id="ARBA00022574"/>
    </source>
</evidence>
<proteinExistence type="inferred from homology"/>
<dbReference type="PANTHER" id="PTHR22839">
    <property type="entry name" value="THO COMPLEX SUBUNIT 3 THO3"/>
    <property type="match status" value="1"/>
</dbReference>
<protein>
    <recommendedName>
        <fullName evidence="5">Translation initiation factor beta propellor-like domain-containing protein</fullName>
    </recommendedName>
</protein>
<evidence type="ECO:0000313" key="7">
    <source>
        <dbReference type="Proteomes" id="UP001301350"/>
    </source>
</evidence>
<keyword evidence="2" id="KW-0677">Repeat</keyword>
<dbReference type="PROSITE" id="PS50294">
    <property type="entry name" value="WD_REPEATS_REGION"/>
    <property type="match status" value="1"/>
</dbReference>
<dbReference type="SMART" id="SM00320">
    <property type="entry name" value="WD40"/>
    <property type="match status" value="2"/>
</dbReference>
<dbReference type="PANTHER" id="PTHR22839:SF0">
    <property type="entry name" value="THO COMPLEX SUBUNIT 3"/>
    <property type="match status" value="1"/>
</dbReference>
<evidence type="ECO:0000256" key="3">
    <source>
        <dbReference type="ARBA" id="ARBA00046343"/>
    </source>
</evidence>
<organism evidence="6 7">
    <name type="scientific">Cyanidium caldarium</name>
    <name type="common">Red alga</name>
    <dbReference type="NCBI Taxonomy" id="2771"/>
    <lineage>
        <taxon>Eukaryota</taxon>
        <taxon>Rhodophyta</taxon>
        <taxon>Bangiophyceae</taxon>
        <taxon>Cyanidiales</taxon>
        <taxon>Cyanidiaceae</taxon>
        <taxon>Cyanidium</taxon>
    </lineage>
</organism>
<dbReference type="InterPro" id="IPR040132">
    <property type="entry name" value="Tex1/THOC3"/>
</dbReference>
<dbReference type="PROSITE" id="PS00678">
    <property type="entry name" value="WD_REPEATS_1"/>
    <property type="match status" value="1"/>
</dbReference>
<dbReference type="InterPro" id="IPR001680">
    <property type="entry name" value="WD40_rpt"/>
</dbReference>
<dbReference type="Proteomes" id="UP001301350">
    <property type="component" value="Unassembled WGS sequence"/>
</dbReference>
<accession>A0AAV9IP27</accession>
<evidence type="ECO:0000313" key="6">
    <source>
        <dbReference type="EMBL" id="KAK4534065.1"/>
    </source>
</evidence>
<dbReference type="InterPro" id="IPR013979">
    <property type="entry name" value="TIF_beta_prop-like"/>
</dbReference>
<gene>
    <name evidence="6" type="ORF">CDCA_CDCA01G0090</name>
</gene>
<name>A0AAV9IP27_CYACA</name>
<keyword evidence="7" id="KW-1185">Reference proteome</keyword>
<dbReference type="EMBL" id="JANCYW010000001">
    <property type="protein sequence ID" value="KAK4534065.1"/>
    <property type="molecule type" value="Genomic_DNA"/>
</dbReference>
<sequence>MVTPLQRCWLWNAAAVGSTPAPGHEAGGARVTALRFPDSDRNTGEPALLAVALDNGGLKVYDVVRACRRSGRSGGSTVGADHAATASTPTVLDAVGTVAHLRSVTPDAAAAPAVVHHIAWSPEQSQVLATAGDDRLVRVWDLRDAKRLVQTLEMPGGEHADLAWSPRSAVYLAAPRRQPRGSISFMDMRVPRRLLKTFSYGTCIGTVQWTPDEELFCMAYGGTGVEMMLWPSLKSVHFHPVNEPLPGVAAVSDLAFRIHPSGRQLACGNEYGLVSVVELATLQPQYVLQRLRSPVKQLRWSAAVSTAADTPGHHFLAACGALPEWDSDVEVAAVEATEGPPADTTYGAAMLPRTVQLDAPGGCIALDWHPQRPLLAYASLSDTFIRFIGSPDG</sequence>